<accession>A0ABR2V8Q5</accession>
<feature type="transmembrane region" description="Helical" evidence="1">
    <location>
        <begin position="215"/>
        <end position="241"/>
    </location>
</feature>
<protein>
    <submittedName>
        <fullName evidence="2">RGS domain-containing protein</fullName>
    </submittedName>
</protein>
<feature type="transmembrane region" description="Helical" evidence="1">
    <location>
        <begin position="323"/>
        <end position="343"/>
    </location>
</feature>
<gene>
    <name evidence="2" type="ORF">SUNI508_04558</name>
</gene>
<evidence type="ECO:0000313" key="3">
    <source>
        <dbReference type="Proteomes" id="UP001408356"/>
    </source>
</evidence>
<comment type="caution">
    <text evidence="2">The sequence shown here is derived from an EMBL/GenBank/DDBJ whole genome shotgun (WGS) entry which is preliminary data.</text>
</comment>
<keyword evidence="1" id="KW-1133">Transmembrane helix</keyword>
<feature type="transmembrane region" description="Helical" evidence="1">
    <location>
        <begin position="295"/>
        <end position="317"/>
    </location>
</feature>
<keyword evidence="1" id="KW-0812">Transmembrane</keyword>
<proteinExistence type="predicted"/>
<name>A0ABR2V8Q5_9PEZI</name>
<dbReference type="Proteomes" id="UP001408356">
    <property type="component" value="Unassembled WGS sequence"/>
</dbReference>
<evidence type="ECO:0000256" key="1">
    <source>
        <dbReference type="SAM" id="Phobius"/>
    </source>
</evidence>
<sequence>MARQASLTDLATRVVFAIQTVDEHVLNSDYISYEVVQLAPGTKPLLYDYSNHEVCLEDFDGLGYWEEYFEWVLKEWDLDEDGERMSEAKFNFMIDRLTAAATILDLYGPQLVRRYREIGNVPEKRIHGVLRRRAILNGFLNSAAVALENWYRGMGILKDRRLRSRRRLPDPSGSEEEVEEKMALAAAETIRNSPSVDERENQRGWISRSLRGGNAILLSNSAVLLLVVLIIITSAIIQMYGFTTAMTAAEKKQAAVTDPDFYSGLQSCLMQGLGLYITMLPALRHHQLQHSYTWWVWLSALLAFLAIVTAAVSYVFSPAVSQLALFLASAIQSLMVLQLIWAVETVTKMNTKAEKNA</sequence>
<dbReference type="EMBL" id="JARVKF010000101">
    <property type="protein sequence ID" value="KAK9422891.1"/>
    <property type="molecule type" value="Genomic_DNA"/>
</dbReference>
<organism evidence="2 3">
    <name type="scientific">Seiridium unicorne</name>
    <dbReference type="NCBI Taxonomy" id="138068"/>
    <lineage>
        <taxon>Eukaryota</taxon>
        <taxon>Fungi</taxon>
        <taxon>Dikarya</taxon>
        <taxon>Ascomycota</taxon>
        <taxon>Pezizomycotina</taxon>
        <taxon>Sordariomycetes</taxon>
        <taxon>Xylariomycetidae</taxon>
        <taxon>Amphisphaeriales</taxon>
        <taxon>Sporocadaceae</taxon>
        <taxon>Seiridium</taxon>
    </lineage>
</organism>
<reference evidence="2 3" key="1">
    <citation type="journal article" date="2024" name="J. Plant Pathol.">
        <title>Sequence and assembly of the genome of Seiridium unicorne, isolate CBS 538.82, causal agent of cypress canker disease.</title>
        <authorList>
            <person name="Scali E."/>
            <person name="Rocca G.D."/>
            <person name="Danti R."/>
            <person name="Garbelotto M."/>
            <person name="Barberini S."/>
            <person name="Baroncelli R."/>
            <person name="Emiliani G."/>
        </authorList>
    </citation>
    <scope>NUCLEOTIDE SEQUENCE [LARGE SCALE GENOMIC DNA]</scope>
    <source>
        <strain evidence="2 3">BM-138-508</strain>
    </source>
</reference>
<keyword evidence="3" id="KW-1185">Reference proteome</keyword>
<keyword evidence="1" id="KW-0472">Membrane</keyword>
<evidence type="ECO:0000313" key="2">
    <source>
        <dbReference type="EMBL" id="KAK9422891.1"/>
    </source>
</evidence>